<protein>
    <submittedName>
        <fullName evidence="1">Uncharacterized protein</fullName>
    </submittedName>
</protein>
<evidence type="ECO:0000313" key="1">
    <source>
        <dbReference type="EMBL" id="GJN32798.1"/>
    </source>
</evidence>
<reference evidence="1" key="1">
    <citation type="journal article" date="2018" name="DNA Res.">
        <title>Multiple hybrid de novo genome assembly of finger millet, an orphan allotetraploid crop.</title>
        <authorList>
            <person name="Hatakeyama M."/>
            <person name="Aluri S."/>
            <person name="Balachadran M.T."/>
            <person name="Sivarajan S.R."/>
            <person name="Patrignani A."/>
            <person name="Gruter S."/>
            <person name="Poveda L."/>
            <person name="Shimizu-Inatsugi R."/>
            <person name="Baeten J."/>
            <person name="Francoijs K.J."/>
            <person name="Nataraja K.N."/>
            <person name="Reddy Y.A.N."/>
            <person name="Phadnis S."/>
            <person name="Ravikumar R.L."/>
            <person name="Schlapbach R."/>
            <person name="Sreeman S.M."/>
            <person name="Shimizu K.K."/>
        </authorList>
    </citation>
    <scope>NUCLEOTIDE SEQUENCE</scope>
</reference>
<keyword evidence="2" id="KW-1185">Reference proteome</keyword>
<accession>A0AAV5FDN8</accession>
<proteinExistence type="predicted"/>
<organism evidence="1 2">
    <name type="scientific">Eleusine coracana subsp. coracana</name>
    <dbReference type="NCBI Taxonomy" id="191504"/>
    <lineage>
        <taxon>Eukaryota</taxon>
        <taxon>Viridiplantae</taxon>
        <taxon>Streptophyta</taxon>
        <taxon>Embryophyta</taxon>
        <taxon>Tracheophyta</taxon>
        <taxon>Spermatophyta</taxon>
        <taxon>Magnoliopsida</taxon>
        <taxon>Liliopsida</taxon>
        <taxon>Poales</taxon>
        <taxon>Poaceae</taxon>
        <taxon>PACMAD clade</taxon>
        <taxon>Chloridoideae</taxon>
        <taxon>Cynodonteae</taxon>
        <taxon>Eleusininae</taxon>
        <taxon>Eleusine</taxon>
    </lineage>
</organism>
<dbReference type="EMBL" id="BQKI01000084">
    <property type="protein sequence ID" value="GJN32798.1"/>
    <property type="molecule type" value="Genomic_DNA"/>
</dbReference>
<sequence>MTVGFHQRHWIMLPSRFNINCRRRFVNVSTEDCIHVGITDLRRLYSLGRTTESFLMPCQMGPTSFSSSSRSQGWHYFDTTTDTQRAEATRSRVQSGSPTFCNVELSLRDEAGALVNCTRTPDIVLVLVPGRSINP</sequence>
<name>A0AAV5FDN8_ELECO</name>
<reference evidence="1" key="2">
    <citation type="submission" date="2021-12" db="EMBL/GenBank/DDBJ databases">
        <title>Resequencing data analysis of finger millet.</title>
        <authorList>
            <person name="Hatakeyama M."/>
            <person name="Aluri S."/>
            <person name="Balachadran M.T."/>
            <person name="Sivarajan S.R."/>
            <person name="Poveda L."/>
            <person name="Shimizu-Inatsugi R."/>
            <person name="Schlapbach R."/>
            <person name="Sreeman S.M."/>
            <person name="Shimizu K.K."/>
        </authorList>
    </citation>
    <scope>NUCLEOTIDE SEQUENCE</scope>
</reference>
<dbReference type="AlphaFoldDB" id="A0AAV5FDN8"/>
<gene>
    <name evidence="1" type="primary">gb21328</name>
    <name evidence="1" type="ORF">PR202_gb21328</name>
</gene>
<comment type="caution">
    <text evidence="1">The sequence shown here is derived from an EMBL/GenBank/DDBJ whole genome shotgun (WGS) entry which is preliminary data.</text>
</comment>
<dbReference type="Proteomes" id="UP001054889">
    <property type="component" value="Unassembled WGS sequence"/>
</dbReference>
<evidence type="ECO:0000313" key="2">
    <source>
        <dbReference type="Proteomes" id="UP001054889"/>
    </source>
</evidence>